<gene>
    <name evidence="3" type="ORF">BJN45_10000</name>
</gene>
<evidence type="ECO:0000256" key="2">
    <source>
        <dbReference type="SAM" id="SignalP"/>
    </source>
</evidence>
<sequence>MKMLFCSLVMLAGLAQAADPTRPPEAWLNAQPGDGAAEVDHSRLQSILRPKNGRPVAIIGGRTVLLGQRYGDATLVRVNETDVLLQGADGVTRLYLTPQVDKRMVKNGSGKPGKKKDAP</sequence>
<dbReference type="EMBL" id="MTHD01000003">
    <property type="protein sequence ID" value="OMG53753.1"/>
    <property type="molecule type" value="Genomic_DNA"/>
</dbReference>
<evidence type="ECO:0000313" key="4">
    <source>
        <dbReference type="Proteomes" id="UP000187526"/>
    </source>
</evidence>
<comment type="caution">
    <text evidence="3">The sequence shown here is derived from an EMBL/GenBank/DDBJ whole genome shotgun (WGS) entry which is preliminary data.</text>
</comment>
<keyword evidence="2" id="KW-0732">Signal</keyword>
<dbReference type="OrthoDB" id="8564465at2"/>
<keyword evidence="4" id="KW-1185">Reference proteome</keyword>
<accession>A0A1R1I4X7</accession>
<dbReference type="AlphaFoldDB" id="A0A1R1I4X7"/>
<organism evidence="3 4">
    <name type="scientific">Azonexus hydrophilus</name>
    <dbReference type="NCBI Taxonomy" id="418702"/>
    <lineage>
        <taxon>Bacteria</taxon>
        <taxon>Pseudomonadati</taxon>
        <taxon>Pseudomonadota</taxon>
        <taxon>Betaproteobacteria</taxon>
        <taxon>Rhodocyclales</taxon>
        <taxon>Azonexaceae</taxon>
        <taxon>Azonexus</taxon>
    </lineage>
</organism>
<feature type="chain" id="PRO_5013272041" description="MSHA biogenesis protein MshK" evidence="2">
    <location>
        <begin position="18"/>
        <end position="119"/>
    </location>
</feature>
<evidence type="ECO:0008006" key="5">
    <source>
        <dbReference type="Google" id="ProtNLM"/>
    </source>
</evidence>
<dbReference type="STRING" id="418702.BJN45_10000"/>
<evidence type="ECO:0000256" key="1">
    <source>
        <dbReference type="SAM" id="MobiDB-lite"/>
    </source>
</evidence>
<dbReference type="Proteomes" id="UP000187526">
    <property type="component" value="Unassembled WGS sequence"/>
</dbReference>
<feature type="signal peptide" evidence="2">
    <location>
        <begin position="1"/>
        <end position="17"/>
    </location>
</feature>
<evidence type="ECO:0000313" key="3">
    <source>
        <dbReference type="EMBL" id="OMG53753.1"/>
    </source>
</evidence>
<name>A0A1R1I4X7_9RHOO</name>
<protein>
    <recommendedName>
        <fullName evidence="5">MSHA biogenesis protein MshK</fullName>
    </recommendedName>
</protein>
<feature type="region of interest" description="Disordered" evidence="1">
    <location>
        <begin position="20"/>
        <end position="41"/>
    </location>
</feature>
<reference evidence="3 4" key="1">
    <citation type="submission" date="2016-10" db="EMBL/GenBank/DDBJ databases">
        <title>Alkaliphiles isolated from bioreactors.</title>
        <authorList>
            <person name="Salah Z."/>
            <person name="Rout S.P."/>
            <person name="Humphreys P.N."/>
        </authorList>
    </citation>
    <scope>NUCLEOTIDE SEQUENCE [LARGE SCALE GENOMIC DNA]</scope>
    <source>
        <strain evidence="3 4">ZS02</strain>
    </source>
</reference>
<dbReference type="RefSeq" id="WP_076094770.1">
    <property type="nucleotide sequence ID" value="NZ_MTHD01000003.1"/>
</dbReference>
<proteinExistence type="predicted"/>